<feature type="region of interest" description="Disordered" evidence="4">
    <location>
        <begin position="84"/>
        <end position="106"/>
    </location>
</feature>
<comment type="catalytic activity">
    <reaction evidence="3">
        <text>S-ubiquitinyl-[E2 ubiquitin-conjugating enzyme]-L-cysteine + [acceptor protein]-L-lysine = [E2 ubiquitin-conjugating enzyme]-L-cysteine + N(6)-ubiquitinyl-[acceptor protein]-L-lysine.</text>
        <dbReference type="EC" id="2.3.2.27"/>
    </reaction>
</comment>
<accession>A0AAD8TQC8</accession>
<proteinExistence type="predicted"/>
<comment type="pathway">
    <text evidence="1 3">Protein modification; protein ubiquitination.</text>
</comment>
<dbReference type="InterPro" id="IPR013083">
    <property type="entry name" value="Znf_RING/FYVE/PHD"/>
</dbReference>
<organism evidence="6 7">
    <name type="scientific">Lolium multiflorum</name>
    <name type="common">Italian ryegrass</name>
    <name type="synonym">Lolium perenne subsp. multiflorum</name>
    <dbReference type="NCBI Taxonomy" id="4521"/>
    <lineage>
        <taxon>Eukaryota</taxon>
        <taxon>Viridiplantae</taxon>
        <taxon>Streptophyta</taxon>
        <taxon>Embryophyta</taxon>
        <taxon>Tracheophyta</taxon>
        <taxon>Spermatophyta</taxon>
        <taxon>Magnoliopsida</taxon>
        <taxon>Liliopsida</taxon>
        <taxon>Poales</taxon>
        <taxon>Poaceae</taxon>
        <taxon>BOP clade</taxon>
        <taxon>Pooideae</taxon>
        <taxon>Poodae</taxon>
        <taxon>Poeae</taxon>
        <taxon>Poeae Chloroplast Group 2 (Poeae type)</taxon>
        <taxon>Loliodinae</taxon>
        <taxon>Loliinae</taxon>
        <taxon>Lolium</taxon>
    </lineage>
</organism>
<protein>
    <recommendedName>
        <fullName evidence="3 5">U-box domain-containing protein</fullName>
        <ecNumber evidence="3">2.3.2.27</ecNumber>
    </recommendedName>
    <alternativeName>
        <fullName evidence="3">RING-type E3 ubiquitin transferase PUB</fullName>
    </alternativeName>
</protein>
<dbReference type="EMBL" id="JAUUTY010000002">
    <property type="protein sequence ID" value="KAK1685844.1"/>
    <property type="molecule type" value="Genomic_DNA"/>
</dbReference>
<name>A0AAD8TQC8_LOLMU</name>
<evidence type="ECO:0000256" key="4">
    <source>
        <dbReference type="SAM" id="MobiDB-lite"/>
    </source>
</evidence>
<dbReference type="InterPro" id="IPR003613">
    <property type="entry name" value="Ubox_domain"/>
</dbReference>
<dbReference type="Gene3D" id="3.30.40.10">
    <property type="entry name" value="Zinc/RING finger domain, C3HC4 (zinc finger)"/>
    <property type="match status" value="1"/>
</dbReference>
<dbReference type="EC" id="2.3.2.27" evidence="3"/>
<dbReference type="Proteomes" id="UP001231189">
    <property type="component" value="Unassembled WGS sequence"/>
</dbReference>
<evidence type="ECO:0000313" key="6">
    <source>
        <dbReference type="EMBL" id="KAK1685844.1"/>
    </source>
</evidence>
<dbReference type="PANTHER" id="PTHR22849">
    <property type="entry name" value="WDSAM1 PROTEIN"/>
    <property type="match status" value="1"/>
</dbReference>
<reference evidence="6" key="1">
    <citation type="submission" date="2023-07" db="EMBL/GenBank/DDBJ databases">
        <title>A chromosome-level genome assembly of Lolium multiflorum.</title>
        <authorList>
            <person name="Chen Y."/>
            <person name="Copetti D."/>
            <person name="Kolliker R."/>
            <person name="Studer B."/>
        </authorList>
    </citation>
    <scope>NUCLEOTIDE SEQUENCE</scope>
    <source>
        <strain evidence="6">02402/16</strain>
        <tissue evidence="6">Leaf</tissue>
    </source>
</reference>
<keyword evidence="2 3" id="KW-0808">Transferase</keyword>
<evidence type="ECO:0000256" key="2">
    <source>
        <dbReference type="ARBA" id="ARBA00022679"/>
    </source>
</evidence>
<dbReference type="Pfam" id="PF04564">
    <property type="entry name" value="U-box"/>
    <property type="match status" value="1"/>
</dbReference>
<comment type="caution">
    <text evidence="6">The sequence shown here is derived from an EMBL/GenBank/DDBJ whole genome shotgun (WGS) entry which is preliminary data.</text>
</comment>
<sequence length="106" mass="11622">MRDPVVVSTGQTYDRPSIIQWIWEGHCTCPNSGQVLADNRLVPNRALRSLISQWCGVYCFQYDSPESNEGMAECVATACSRQQQGGRRGEQGHRQDSGQDAGGGFG</sequence>
<evidence type="ECO:0000256" key="3">
    <source>
        <dbReference type="RuleBase" id="RU369093"/>
    </source>
</evidence>
<gene>
    <name evidence="6" type="ORF">QYE76_046692</name>
</gene>
<dbReference type="GO" id="GO:0061630">
    <property type="term" value="F:ubiquitin protein ligase activity"/>
    <property type="evidence" value="ECO:0007669"/>
    <property type="project" value="UniProtKB-UniRule"/>
</dbReference>
<dbReference type="PROSITE" id="PS51698">
    <property type="entry name" value="U_BOX"/>
    <property type="match status" value="1"/>
</dbReference>
<dbReference type="SMART" id="SM00504">
    <property type="entry name" value="Ubox"/>
    <property type="match status" value="1"/>
</dbReference>
<dbReference type="PANTHER" id="PTHR22849:SF112">
    <property type="entry name" value="U-BOX DOMAIN-CONTAINING PROTEIN 26"/>
    <property type="match status" value="1"/>
</dbReference>
<comment type="function">
    <text evidence="3">Functions as an E3 ubiquitin ligase.</text>
</comment>
<evidence type="ECO:0000313" key="7">
    <source>
        <dbReference type="Proteomes" id="UP001231189"/>
    </source>
</evidence>
<dbReference type="SUPFAM" id="SSF57850">
    <property type="entry name" value="RING/U-box"/>
    <property type="match status" value="1"/>
</dbReference>
<keyword evidence="3" id="KW-0833">Ubl conjugation pathway</keyword>
<feature type="domain" description="U-box" evidence="5">
    <location>
        <begin position="1"/>
        <end position="61"/>
    </location>
</feature>
<dbReference type="GO" id="GO:0016567">
    <property type="term" value="P:protein ubiquitination"/>
    <property type="evidence" value="ECO:0007669"/>
    <property type="project" value="UniProtKB-UniRule"/>
</dbReference>
<evidence type="ECO:0000256" key="1">
    <source>
        <dbReference type="ARBA" id="ARBA00004906"/>
    </source>
</evidence>
<dbReference type="AlphaFoldDB" id="A0AAD8TQC8"/>
<keyword evidence="7" id="KW-1185">Reference proteome</keyword>
<evidence type="ECO:0000259" key="5">
    <source>
        <dbReference type="PROSITE" id="PS51698"/>
    </source>
</evidence>
<dbReference type="InterPro" id="IPR045185">
    <property type="entry name" value="PUB22/23/24-like"/>
</dbReference>
<feature type="compositionally biased region" description="Basic and acidic residues" evidence="4">
    <location>
        <begin position="87"/>
        <end position="97"/>
    </location>
</feature>